<accession>A0A926N9X3</accession>
<dbReference type="Proteomes" id="UP000661691">
    <property type="component" value="Unassembled WGS sequence"/>
</dbReference>
<comment type="caution">
    <text evidence="8">The sequence shown here is derived from an EMBL/GenBank/DDBJ whole genome shotgun (WGS) entry which is preliminary data.</text>
</comment>
<dbReference type="GO" id="GO:0017004">
    <property type="term" value="P:cytochrome complex assembly"/>
    <property type="evidence" value="ECO:0007669"/>
    <property type="project" value="UniProtKB-KW"/>
</dbReference>
<feature type="transmembrane region" description="Helical" evidence="6">
    <location>
        <begin position="221"/>
        <end position="243"/>
    </location>
</feature>
<keyword evidence="5 6" id="KW-0472">Membrane</keyword>
<dbReference type="PANTHER" id="PTHR31566">
    <property type="entry name" value="CYTOCHROME C BIOGENESIS PROTEIN CCS1, CHLOROPLASTIC"/>
    <property type="match status" value="1"/>
</dbReference>
<dbReference type="InterPro" id="IPR023494">
    <property type="entry name" value="Cyt_c_bgen_Ccs1/CcsB/ResB"/>
</dbReference>
<comment type="subcellular location">
    <subcellularLocation>
        <location evidence="1">Membrane</location>
        <topology evidence="1">Multi-pass membrane protein</topology>
    </subcellularLocation>
</comment>
<organism evidence="8 9">
    <name type="scientific">Polycladospora coralii</name>
    <dbReference type="NCBI Taxonomy" id="2771432"/>
    <lineage>
        <taxon>Bacteria</taxon>
        <taxon>Bacillati</taxon>
        <taxon>Bacillota</taxon>
        <taxon>Bacilli</taxon>
        <taxon>Bacillales</taxon>
        <taxon>Thermoactinomycetaceae</taxon>
        <taxon>Polycladospora</taxon>
    </lineage>
</organism>
<keyword evidence="4 6" id="KW-1133">Transmembrane helix</keyword>
<feature type="transmembrane region" description="Helical" evidence="6">
    <location>
        <begin position="71"/>
        <end position="89"/>
    </location>
</feature>
<feature type="transmembrane region" description="Helical" evidence="6">
    <location>
        <begin position="462"/>
        <end position="482"/>
    </location>
</feature>
<keyword evidence="9" id="KW-1185">Reference proteome</keyword>
<dbReference type="PANTHER" id="PTHR31566:SF0">
    <property type="entry name" value="CYTOCHROME C BIOGENESIS PROTEIN CCS1, CHLOROPLASTIC"/>
    <property type="match status" value="1"/>
</dbReference>
<dbReference type="Pfam" id="PF05140">
    <property type="entry name" value="ResB"/>
    <property type="match status" value="1"/>
</dbReference>
<reference evidence="8" key="1">
    <citation type="submission" date="2020-09" db="EMBL/GenBank/DDBJ databases">
        <title>A novel bacterium of genus Hazenella, isolated from South China Sea.</title>
        <authorList>
            <person name="Huang H."/>
            <person name="Mo K."/>
            <person name="Hu Y."/>
        </authorList>
    </citation>
    <scope>NUCLEOTIDE SEQUENCE</scope>
    <source>
        <strain evidence="8">IB182357</strain>
    </source>
</reference>
<keyword evidence="2 6" id="KW-0812">Transmembrane</keyword>
<keyword evidence="3" id="KW-0201">Cytochrome c-type biogenesis</keyword>
<proteinExistence type="predicted"/>
<dbReference type="GO" id="GO:0016020">
    <property type="term" value="C:membrane"/>
    <property type="evidence" value="ECO:0007669"/>
    <property type="project" value="UniProtKB-SubCell"/>
</dbReference>
<dbReference type="InterPro" id="IPR007816">
    <property type="entry name" value="ResB-like_domain"/>
</dbReference>
<evidence type="ECO:0000256" key="3">
    <source>
        <dbReference type="ARBA" id="ARBA00022748"/>
    </source>
</evidence>
<name>A0A926N9X3_9BACL</name>
<dbReference type="AlphaFoldDB" id="A0A926N9X3"/>
<sequence>MIENTKCACGHNNPVGTILCEYCGKPLDEAIKNSEQTIENEMRYEGKARRSQTYTTSLFDKTWAFFSSVKVAIVLIVITLIASGIGTIFPQETFVPSSNPEGYYEDEYGLLGKWFYLIGFSDMYNSWWYILLLSMIGVSLVVCSLDRVIPLYKALNNQKVIKNTEFIKRQRISHVEKIVETEKEHKRTALIESLQQKRYNVSVEDDAILAEKGRISRWGPYINHIGLILFLFGVFLRFVPGWYLSETMWLQEEEVKKIPELPYYVKNERSLVEMYEPHELPPGSENQTNFVKEYQTDVTLYQKDDTTGKLTELKKGQILINHPFEYEDLLLYQSDLKAGQLSGLELAVIDKENEQEVGSFSVDLYDIKANQVYHANGLNVKVKSYFPDFELQGNQPITKSQKPNRPAFVIEVTDPKTKRQEVSWVISGMDFENPQDNQYNIQLKDFKLVNTAGLIVRVDRSLSVMLVGGIVSMIGLVMGFYWQHRRVWVRVTNNQIVIGGHTNKNWYSLRRDIQSVAETAGLKIKLVKE</sequence>
<feature type="transmembrane region" description="Helical" evidence="6">
    <location>
        <begin position="127"/>
        <end position="149"/>
    </location>
</feature>
<evidence type="ECO:0000313" key="9">
    <source>
        <dbReference type="Proteomes" id="UP000661691"/>
    </source>
</evidence>
<dbReference type="EMBL" id="JACXAH010000005">
    <property type="protein sequence ID" value="MBD1371665.1"/>
    <property type="molecule type" value="Genomic_DNA"/>
</dbReference>
<feature type="domain" description="ResB-like" evidence="7">
    <location>
        <begin position="69"/>
        <end position="513"/>
    </location>
</feature>
<evidence type="ECO:0000259" key="7">
    <source>
        <dbReference type="Pfam" id="PF05140"/>
    </source>
</evidence>
<gene>
    <name evidence="8" type="ORF">IC620_04745</name>
</gene>
<dbReference type="RefSeq" id="WP_191138314.1">
    <property type="nucleotide sequence ID" value="NZ_JACXAG020000001.1"/>
</dbReference>
<evidence type="ECO:0000256" key="2">
    <source>
        <dbReference type="ARBA" id="ARBA00022692"/>
    </source>
</evidence>
<evidence type="ECO:0000313" key="8">
    <source>
        <dbReference type="EMBL" id="MBD1371665.1"/>
    </source>
</evidence>
<evidence type="ECO:0000256" key="6">
    <source>
        <dbReference type="SAM" id="Phobius"/>
    </source>
</evidence>
<evidence type="ECO:0000256" key="5">
    <source>
        <dbReference type="ARBA" id="ARBA00023136"/>
    </source>
</evidence>
<evidence type="ECO:0000256" key="4">
    <source>
        <dbReference type="ARBA" id="ARBA00022989"/>
    </source>
</evidence>
<protein>
    <submittedName>
        <fullName evidence="8">Cytochrome c biogenesis protein ResB</fullName>
    </submittedName>
</protein>
<evidence type="ECO:0000256" key="1">
    <source>
        <dbReference type="ARBA" id="ARBA00004141"/>
    </source>
</evidence>